<proteinExistence type="inferred from homology"/>
<keyword evidence="2" id="KW-0805">Transcription regulation</keyword>
<gene>
    <name evidence="6" type="ORF">ABID16_003321</name>
</gene>
<dbReference type="SUPFAM" id="SSF46785">
    <property type="entry name" value="Winged helix' DNA-binding domain"/>
    <property type="match status" value="1"/>
</dbReference>
<dbReference type="PRINTS" id="PR00039">
    <property type="entry name" value="HTHLYSR"/>
</dbReference>
<keyword evidence="7" id="KW-1185">Reference proteome</keyword>
<sequence>MQVLQNRLQLKDFRLIRAIYETGQLAIAAERMSLTQPAASRMLASIERLVGMTLFVRHPKGMTATPAGEILARNAAGLLNGLEQTLQEVTAVTSGKSGSVRVGSVTGGAVAFVVPAIQKLKANAGSADIYVDVAPSDVLIQGLIDGEYDFVLSRLPPGTDSRQFNILTGRVEIIRFLVREGHPLAGEKKLRLGDLSDYEWLMQAPRTPLRHAIEEAFLSQGLPSPQETVNTTSLLVMISYLTTSDAIAPITQEVVELLGPKVFGGRVAALDVADSVVVTPYHLISRKHQLMSPLATRLRELVFAGLATGRHRE</sequence>
<dbReference type="InterPro" id="IPR036388">
    <property type="entry name" value="WH-like_DNA-bd_sf"/>
</dbReference>
<evidence type="ECO:0000259" key="5">
    <source>
        <dbReference type="PROSITE" id="PS50931"/>
    </source>
</evidence>
<dbReference type="PANTHER" id="PTHR30419">
    <property type="entry name" value="HTH-TYPE TRANSCRIPTIONAL REGULATOR YBHD"/>
    <property type="match status" value="1"/>
</dbReference>
<comment type="similarity">
    <text evidence="1">Belongs to the LysR transcriptional regulatory family.</text>
</comment>
<evidence type="ECO:0000313" key="6">
    <source>
        <dbReference type="EMBL" id="MET3614978.1"/>
    </source>
</evidence>
<dbReference type="Gene3D" id="3.40.190.10">
    <property type="entry name" value="Periplasmic binding protein-like II"/>
    <property type="match status" value="1"/>
</dbReference>
<accession>A0ABV2J2M2</accession>
<name>A0ABV2J2M2_9HYPH</name>
<dbReference type="PANTHER" id="PTHR30419:SF8">
    <property type="entry name" value="NITROGEN ASSIMILATION TRANSCRIPTIONAL ACTIVATOR-RELATED"/>
    <property type="match status" value="1"/>
</dbReference>
<dbReference type="Gene3D" id="1.10.10.10">
    <property type="entry name" value="Winged helix-like DNA-binding domain superfamily/Winged helix DNA-binding domain"/>
    <property type="match status" value="1"/>
</dbReference>
<protein>
    <submittedName>
        <fullName evidence="6">DNA-binding transcriptional LysR family regulator</fullName>
    </submittedName>
</protein>
<keyword evidence="3 6" id="KW-0238">DNA-binding</keyword>
<dbReference type="Pfam" id="PF03466">
    <property type="entry name" value="LysR_substrate"/>
    <property type="match status" value="1"/>
</dbReference>
<evidence type="ECO:0000256" key="3">
    <source>
        <dbReference type="ARBA" id="ARBA00023125"/>
    </source>
</evidence>
<evidence type="ECO:0000256" key="4">
    <source>
        <dbReference type="ARBA" id="ARBA00023163"/>
    </source>
</evidence>
<dbReference type="InterPro" id="IPR000847">
    <property type="entry name" value="LysR_HTH_N"/>
</dbReference>
<evidence type="ECO:0000256" key="2">
    <source>
        <dbReference type="ARBA" id="ARBA00023015"/>
    </source>
</evidence>
<dbReference type="Proteomes" id="UP001549047">
    <property type="component" value="Unassembled WGS sequence"/>
</dbReference>
<dbReference type="InterPro" id="IPR036390">
    <property type="entry name" value="WH_DNA-bd_sf"/>
</dbReference>
<evidence type="ECO:0000256" key="1">
    <source>
        <dbReference type="ARBA" id="ARBA00009437"/>
    </source>
</evidence>
<dbReference type="InterPro" id="IPR050950">
    <property type="entry name" value="HTH-type_LysR_regulators"/>
</dbReference>
<reference evidence="6 7" key="1">
    <citation type="submission" date="2024-06" db="EMBL/GenBank/DDBJ databases">
        <title>Genomic Encyclopedia of Type Strains, Phase IV (KMG-IV): sequencing the most valuable type-strain genomes for metagenomic binning, comparative biology and taxonomic classification.</title>
        <authorList>
            <person name="Goeker M."/>
        </authorList>
    </citation>
    <scope>NUCLEOTIDE SEQUENCE [LARGE SCALE GENOMIC DNA]</scope>
    <source>
        <strain evidence="6 7">DSM 29780</strain>
    </source>
</reference>
<organism evidence="6 7">
    <name type="scientific">Rhizobium aquaticum</name>
    <dbReference type="NCBI Taxonomy" id="1549636"/>
    <lineage>
        <taxon>Bacteria</taxon>
        <taxon>Pseudomonadati</taxon>
        <taxon>Pseudomonadota</taxon>
        <taxon>Alphaproteobacteria</taxon>
        <taxon>Hyphomicrobiales</taxon>
        <taxon>Rhizobiaceae</taxon>
        <taxon>Rhizobium/Agrobacterium group</taxon>
        <taxon>Rhizobium</taxon>
    </lineage>
</organism>
<comment type="caution">
    <text evidence="6">The sequence shown here is derived from an EMBL/GenBank/DDBJ whole genome shotgun (WGS) entry which is preliminary data.</text>
</comment>
<dbReference type="PROSITE" id="PS50931">
    <property type="entry name" value="HTH_LYSR"/>
    <property type="match status" value="1"/>
</dbReference>
<dbReference type="Pfam" id="PF00126">
    <property type="entry name" value="HTH_1"/>
    <property type="match status" value="1"/>
</dbReference>
<dbReference type="InterPro" id="IPR005119">
    <property type="entry name" value="LysR_subst-bd"/>
</dbReference>
<dbReference type="GO" id="GO:0003677">
    <property type="term" value="F:DNA binding"/>
    <property type="evidence" value="ECO:0007669"/>
    <property type="project" value="UniProtKB-KW"/>
</dbReference>
<dbReference type="SUPFAM" id="SSF53850">
    <property type="entry name" value="Periplasmic binding protein-like II"/>
    <property type="match status" value="1"/>
</dbReference>
<evidence type="ECO:0000313" key="7">
    <source>
        <dbReference type="Proteomes" id="UP001549047"/>
    </source>
</evidence>
<dbReference type="EMBL" id="JBEPMB010000005">
    <property type="protein sequence ID" value="MET3614978.1"/>
    <property type="molecule type" value="Genomic_DNA"/>
</dbReference>
<feature type="domain" description="HTH lysR-type" evidence="5">
    <location>
        <begin position="8"/>
        <end position="65"/>
    </location>
</feature>
<keyword evidence="4" id="KW-0804">Transcription</keyword>
<dbReference type="RefSeq" id="WP_354557464.1">
    <property type="nucleotide sequence ID" value="NZ_JBEPMB010000005.1"/>
</dbReference>